<organism evidence="1 2">
    <name type="scientific">Candidatus Mailhella merdigallinarum</name>
    <dbReference type="NCBI Taxonomy" id="2838658"/>
    <lineage>
        <taxon>Bacteria</taxon>
        <taxon>Pseudomonadati</taxon>
        <taxon>Thermodesulfobacteriota</taxon>
        <taxon>Desulfovibrionia</taxon>
        <taxon>Desulfovibrionales</taxon>
        <taxon>Desulfovibrionaceae</taxon>
        <taxon>Mailhella</taxon>
    </lineage>
</organism>
<protein>
    <submittedName>
        <fullName evidence="1">Protein CbrA</fullName>
    </submittedName>
</protein>
<proteinExistence type="predicted"/>
<dbReference type="SUPFAM" id="SSF51905">
    <property type="entry name" value="FAD/NAD(P)-binding domain"/>
    <property type="match status" value="1"/>
</dbReference>
<name>A0A9D2HGC2_9BACT</name>
<dbReference type="InterPro" id="IPR036188">
    <property type="entry name" value="FAD/NAD-bd_sf"/>
</dbReference>
<reference evidence="1" key="2">
    <citation type="submission" date="2021-04" db="EMBL/GenBank/DDBJ databases">
        <authorList>
            <person name="Gilroy R."/>
        </authorList>
    </citation>
    <scope>NUCLEOTIDE SEQUENCE</scope>
    <source>
        <strain evidence="1">CHK186-16707</strain>
    </source>
</reference>
<evidence type="ECO:0000313" key="2">
    <source>
        <dbReference type="Proteomes" id="UP000824225"/>
    </source>
</evidence>
<reference evidence="1" key="1">
    <citation type="journal article" date="2021" name="PeerJ">
        <title>Extensive microbial diversity within the chicken gut microbiome revealed by metagenomics and culture.</title>
        <authorList>
            <person name="Gilroy R."/>
            <person name="Ravi A."/>
            <person name="Getino M."/>
            <person name="Pursley I."/>
            <person name="Horton D.L."/>
            <person name="Alikhan N.F."/>
            <person name="Baker D."/>
            <person name="Gharbi K."/>
            <person name="Hall N."/>
            <person name="Watson M."/>
            <person name="Adriaenssens E.M."/>
            <person name="Foster-Nyarko E."/>
            <person name="Jarju S."/>
            <person name="Secka A."/>
            <person name="Antonio M."/>
            <person name="Oren A."/>
            <person name="Chaudhuri R.R."/>
            <person name="La Ragione R."/>
            <person name="Hildebrand F."/>
            <person name="Pallen M.J."/>
        </authorList>
    </citation>
    <scope>NUCLEOTIDE SEQUENCE</scope>
    <source>
        <strain evidence="1">CHK186-16707</strain>
    </source>
</reference>
<evidence type="ECO:0000313" key="1">
    <source>
        <dbReference type="EMBL" id="HJA09520.1"/>
    </source>
</evidence>
<sequence>MYDLIVLGAGPAGSTLASLAATLPGLRLLVLDARPLDRPFRPGDRRKSCGGLLAPAAQRALARLHGALPAALLADPQLFAVRAIDLGTGRERWYQRFYVNIRREAFDRWLYARAANLPGVEAMCGAPVTALRRTARGWMVRTADGRMFAGRFLAGADGACSPTRRRLFPSLPVRRYVSIQEAFPAEAAAPHFAAVFAPELTDYYAWGLPKDDEYLIGAALPEGRGALARFDRLKVMLRPYGFRPDAPLRREGTLITRPQATFSIGASVVLPEKNACLLGEAAGFISPSSAEGVSFALNSAAALYHGLRAALGRHDATHAAFFGEVCRNYLLHLAPLRAALAAKSLKSQILYAPTPRRLVMASGLAALTPLPHAKE</sequence>
<dbReference type="EMBL" id="DXAN01000032">
    <property type="protein sequence ID" value="HJA09520.1"/>
    <property type="molecule type" value="Genomic_DNA"/>
</dbReference>
<gene>
    <name evidence="1" type="ORF">H9962_10105</name>
</gene>
<dbReference type="PANTHER" id="PTHR42685:SF22">
    <property type="entry name" value="CONDITIONED MEDIUM FACTOR RECEPTOR 1"/>
    <property type="match status" value="1"/>
</dbReference>
<dbReference type="Gene3D" id="3.50.50.60">
    <property type="entry name" value="FAD/NAD(P)-binding domain"/>
    <property type="match status" value="1"/>
</dbReference>
<dbReference type="InterPro" id="IPR050407">
    <property type="entry name" value="Geranylgeranyl_reductase"/>
</dbReference>
<dbReference type="PRINTS" id="PR00420">
    <property type="entry name" value="RNGMNOXGNASE"/>
</dbReference>
<comment type="caution">
    <text evidence="1">The sequence shown here is derived from an EMBL/GenBank/DDBJ whole genome shotgun (WGS) entry which is preliminary data.</text>
</comment>
<dbReference type="Proteomes" id="UP000824225">
    <property type="component" value="Unassembled WGS sequence"/>
</dbReference>
<accession>A0A9D2HGC2</accession>
<dbReference type="AlphaFoldDB" id="A0A9D2HGC2"/>
<dbReference type="PANTHER" id="PTHR42685">
    <property type="entry name" value="GERANYLGERANYL DIPHOSPHATE REDUCTASE"/>
    <property type="match status" value="1"/>
</dbReference>